<reference evidence="2 3" key="1">
    <citation type="submission" date="2016-11" db="EMBL/GenBank/DDBJ databases">
        <authorList>
            <person name="Jaros S."/>
            <person name="Januszkiewicz K."/>
            <person name="Wedrychowicz H."/>
        </authorList>
    </citation>
    <scope>NUCLEOTIDE SEQUENCE [LARGE SCALE GENOMIC DNA]</scope>
    <source>
        <strain evidence="2 3">DSM 21074</strain>
    </source>
</reference>
<gene>
    <name evidence="2" type="ORF">SAMN02745146_0864</name>
</gene>
<accession>A0A1M6B4H0</accession>
<dbReference type="OrthoDB" id="747541at2"/>
<evidence type="ECO:0000313" key="3">
    <source>
        <dbReference type="Proteomes" id="UP000184418"/>
    </source>
</evidence>
<organism evidence="2 3">
    <name type="scientific">Hymenobacter daecheongensis DSM 21074</name>
    <dbReference type="NCBI Taxonomy" id="1121955"/>
    <lineage>
        <taxon>Bacteria</taxon>
        <taxon>Pseudomonadati</taxon>
        <taxon>Bacteroidota</taxon>
        <taxon>Cytophagia</taxon>
        <taxon>Cytophagales</taxon>
        <taxon>Hymenobacteraceae</taxon>
        <taxon>Hymenobacter</taxon>
    </lineage>
</organism>
<dbReference type="Proteomes" id="UP000184418">
    <property type="component" value="Unassembled WGS sequence"/>
</dbReference>
<dbReference type="AlphaFoldDB" id="A0A1M6B4H0"/>
<dbReference type="RefSeq" id="WP_073105637.1">
    <property type="nucleotide sequence ID" value="NZ_FQYN01000001.1"/>
</dbReference>
<keyword evidence="3" id="KW-1185">Reference proteome</keyword>
<sequence length="300" mass="34669">MERLIFSGHDTFTCKHSWLKKGYDFLNTGHSFTDADAVVKLGVGKNMVTAIRYWLRSFGLTDESDTLQEEAHLFLSTDEGYDPYIEDNATLYYLHYLLVKTNRASLYSIVFNELRKESFGFSRKHLQQFVVRKCEEVGAPLVNDNTLDTDITVFVRSYSASNRSKPDVEEDSTGLLQDLSLLSVDRTTERVDNKETSIEWYRLENQERNDIPWQVVLMIILDNPTWGEVISFRDLEAAPNSPGLVFALNEKGLYYKIEEMIERYPKDIVYSSTAGNRVLTIKKDRVQLAEVMQEYYGQTV</sequence>
<dbReference type="EMBL" id="FQYN01000001">
    <property type="protein sequence ID" value="SHI43363.1"/>
    <property type="molecule type" value="Genomic_DNA"/>
</dbReference>
<dbReference type="Pfam" id="PF13182">
    <property type="entry name" value="DUF4007"/>
    <property type="match status" value="1"/>
</dbReference>
<name>A0A1M6B4H0_9BACT</name>
<dbReference type="InterPro" id="IPR025248">
    <property type="entry name" value="DUF4007"/>
</dbReference>
<evidence type="ECO:0000313" key="2">
    <source>
        <dbReference type="EMBL" id="SHI43363.1"/>
    </source>
</evidence>
<evidence type="ECO:0000259" key="1">
    <source>
        <dbReference type="Pfam" id="PF13182"/>
    </source>
</evidence>
<dbReference type="STRING" id="1121955.SAMN02745146_0864"/>
<feature type="domain" description="DUF4007" evidence="1">
    <location>
        <begin position="6"/>
        <end position="296"/>
    </location>
</feature>
<protein>
    <recommendedName>
        <fullName evidence="1">DUF4007 domain-containing protein</fullName>
    </recommendedName>
</protein>
<proteinExistence type="predicted"/>